<accession>A0A2K0SZM8</accession>
<sequence length="143" mass="14618">MGAINAIAQAGPSTVAQTLPALINGMSPISALKSAARAFGKAAIDDAANAPGDPPMTGALTRAAFKDSMKDEDGKVQQAHGLTWLPTNAKQQEKSAQLGTGEPSRELKSAFALMIKIIEAIKTKVLKSSDMTGGGTDAAIIKA</sequence>
<proteinExistence type="predicted"/>
<name>A0A2K0SZM8_9HYPO</name>
<dbReference type="OrthoDB" id="5406275at2759"/>
<gene>
    <name evidence="2" type="ORF">TGAMA5MH_09454</name>
</gene>
<evidence type="ECO:0000313" key="2">
    <source>
        <dbReference type="EMBL" id="PNP38728.1"/>
    </source>
</evidence>
<dbReference type="Proteomes" id="UP000236546">
    <property type="component" value="Unassembled WGS sequence"/>
</dbReference>
<dbReference type="EMBL" id="MTYH01000102">
    <property type="protein sequence ID" value="PNP38728.1"/>
    <property type="molecule type" value="Genomic_DNA"/>
</dbReference>
<evidence type="ECO:0000256" key="1">
    <source>
        <dbReference type="SAM" id="MobiDB-lite"/>
    </source>
</evidence>
<dbReference type="AlphaFoldDB" id="A0A2K0SZM8"/>
<reference evidence="2 3" key="1">
    <citation type="submission" date="2017-02" db="EMBL/GenBank/DDBJ databases">
        <title>Genomes of Trichoderma spp. with biocontrol activity.</title>
        <authorList>
            <person name="Gardiner D."/>
            <person name="Kazan K."/>
            <person name="Vos C."/>
            <person name="Harvey P."/>
        </authorList>
    </citation>
    <scope>NUCLEOTIDE SEQUENCE [LARGE SCALE GENOMIC DNA]</scope>
    <source>
        <strain evidence="2 3">A5MH</strain>
    </source>
</reference>
<protein>
    <submittedName>
        <fullName evidence="2">Uncharacterized protein</fullName>
    </submittedName>
</protein>
<comment type="caution">
    <text evidence="2">The sequence shown here is derived from an EMBL/GenBank/DDBJ whole genome shotgun (WGS) entry which is preliminary data.</text>
</comment>
<evidence type="ECO:0000313" key="3">
    <source>
        <dbReference type="Proteomes" id="UP000236546"/>
    </source>
</evidence>
<organism evidence="2 3">
    <name type="scientific">Trichoderma gamsii</name>
    <dbReference type="NCBI Taxonomy" id="398673"/>
    <lineage>
        <taxon>Eukaryota</taxon>
        <taxon>Fungi</taxon>
        <taxon>Dikarya</taxon>
        <taxon>Ascomycota</taxon>
        <taxon>Pezizomycotina</taxon>
        <taxon>Sordariomycetes</taxon>
        <taxon>Hypocreomycetidae</taxon>
        <taxon>Hypocreales</taxon>
        <taxon>Hypocreaceae</taxon>
        <taxon>Trichoderma</taxon>
    </lineage>
</organism>
<feature type="region of interest" description="Disordered" evidence="1">
    <location>
        <begin position="81"/>
        <end position="103"/>
    </location>
</feature>
<feature type="compositionally biased region" description="Polar residues" evidence="1">
    <location>
        <begin position="85"/>
        <end position="98"/>
    </location>
</feature>